<dbReference type="SUPFAM" id="SSF56059">
    <property type="entry name" value="Glutathione synthetase ATP-binding domain-like"/>
    <property type="match status" value="1"/>
</dbReference>
<evidence type="ECO:0000313" key="2">
    <source>
        <dbReference type="Proteomes" id="UP000740605"/>
    </source>
</evidence>
<protein>
    <recommendedName>
        <fullName evidence="3">ATP-grasp domain-containing protein</fullName>
    </recommendedName>
</protein>
<dbReference type="RefSeq" id="WP_215488496.1">
    <property type="nucleotide sequence ID" value="NZ_BAAAPJ010000001.1"/>
</dbReference>
<evidence type="ECO:0000313" key="1">
    <source>
        <dbReference type="EMBL" id="MBT8799261.1"/>
    </source>
</evidence>
<comment type="caution">
    <text evidence="1">The sequence shown here is derived from an EMBL/GenBank/DDBJ whole genome shotgun (WGS) entry which is preliminary data.</text>
</comment>
<dbReference type="PANTHER" id="PTHR39217">
    <property type="match status" value="1"/>
</dbReference>
<dbReference type="EMBL" id="JAFLHG010000016">
    <property type="protein sequence ID" value="MBT8799261.1"/>
    <property type="molecule type" value="Genomic_DNA"/>
</dbReference>
<reference evidence="1 2" key="1">
    <citation type="submission" date="2021-03" db="EMBL/GenBank/DDBJ databases">
        <title>Microbacterium pauli sp. nov., isolated from microfiltered milk.</title>
        <authorList>
            <person name="Bellassi P."/>
            <person name="Fontana A."/>
            <person name="Callegari M.L."/>
            <person name="Lorenzo M."/>
            <person name="Cappa F."/>
        </authorList>
    </citation>
    <scope>NUCLEOTIDE SEQUENCE [LARGE SCALE GENOMIC DNA]</scope>
    <source>
        <strain evidence="1 2">DSM 18909</strain>
    </source>
</reference>
<sequence>MTARAPRIGIVVTDAYAPDDPDPDTPLLLHALRQRGAEAAAVVWHDERIDLAAFDLLILRSPWDYPDRLDEFRTWLDRAGSATRVLNAPETVRWNLDKRYLAELEGAGVRVVPTVYAASADAAATALATHDTGDGQATDRGTGSGARVVVKPAVSAAARDTGLFAASDPRALALATRIVEAGGVAMIQPEIGELTDGHERALYLVDGVFTHAIAKGALLAEGGGLRGGVYVENPVVVDATPAEHALAQDALRAVRALTDGSAPLYARVDVVTSTAFGPCVLEVELIEPSLNLHVAPEAIAVVAEAILRAAGDDPDRPVSVGTAIPGS</sequence>
<dbReference type="InterPro" id="IPR053191">
    <property type="entry name" value="DcsG_Biosynth_Enzyme"/>
</dbReference>
<organism evidence="1 2">
    <name type="scientific">Microbacterium flavum</name>
    <dbReference type="NCBI Taxonomy" id="415216"/>
    <lineage>
        <taxon>Bacteria</taxon>
        <taxon>Bacillati</taxon>
        <taxon>Actinomycetota</taxon>
        <taxon>Actinomycetes</taxon>
        <taxon>Micrococcales</taxon>
        <taxon>Microbacteriaceae</taxon>
        <taxon>Microbacterium</taxon>
    </lineage>
</organism>
<dbReference type="Proteomes" id="UP000740605">
    <property type="component" value="Unassembled WGS sequence"/>
</dbReference>
<accession>A0ABS5XXY5</accession>
<proteinExistence type="predicted"/>
<dbReference type="PANTHER" id="PTHR39217:SF1">
    <property type="entry name" value="GLUTATHIONE SYNTHETASE"/>
    <property type="match status" value="1"/>
</dbReference>
<evidence type="ECO:0008006" key="3">
    <source>
        <dbReference type="Google" id="ProtNLM"/>
    </source>
</evidence>
<name>A0ABS5XXY5_9MICO</name>
<gene>
    <name evidence="1" type="ORF">J0P97_14460</name>
</gene>
<keyword evidence="2" id="KW-1185">Reference proteome</keyword>